<evidence type="ECO:0000313" key="7">
    <source>
        <dbReference type="Proteomes" id="UP000053235"/>
    </source>
</evidence>
<dbReference type="PROSITE" id="PS50937">
    <property type="entry name" value="HTH_MERR_2"/>
    <property type="match status" value="1"/>
</dbReference>
<dbReference type="GO" id="GO:0005975">
    <property type="term" value="P:carbohydrate metabolic process"/>
    <property type="evidence" value="ECO:0007669"/>
    <property type="project" value="TreeGrafter"/>
</dbReference>
<dbReference type="Gene3D" id="1.10.230.10">
    <property type="entry name" value="Cytochrome P450-Terp, domain 2"/>
    <property type="match status" value="1"/>
</dbReference>
<reference evidence="7" key="1">
    <citation type="submission" date="2015-07" db="EMBL/GenBank/DDBJ databases">
        <authorList>
            <person name="Rodrigo-Torres Lidia"/>
            <person name="Arahal R.David."/>
        </authorList>
    </citation>
    <scope>NUCLEOTIDE SEQUENCE [LARGE SCALE GENOMIC DNA]</scope>
    <source>
        <strain evidence="7">CECT 5112</strain>
    </source>
</reference>
<dbReference type="InterPro" id="IPR002020">
    <property type="entry name" value="Citrate_synthase"/>
</dbReference>
<dbReference type="GO" id="GO:0036440">
    <property type="term" value="F:citrate synthase activity"/>
    <property type="evidence" value="ECO:0007669"/>
    <property type="project" value="UniProtKB-EC"/>
</dbReference>
<feature type="domain" description="HTH merR-type" evidence="5">
    <location>
        <begin position="16"/>
        <end position="63"/>
    </location>
</feature>
<evidence type="ECO:0000259" key="5">
    <source>
        <dbReference type="PROSITE" id="PS50937"/>
    </source>
</evidence>
<dbReference type="Gene3D" id="1.10.580.10">
    <property type="entry name" value="Citrate Synthase, domain 1"/>
    <property type="match status" value="2"/>
</dbReference>
<evidence type="ECO:0000256" key="1">
    <source>
        <dbReference type="ARBA" id="ARBA00004751"/>
    </source>
</evidence>
<dbReference type="InterPro" id="IPR000551">
    <property type="entry name" value="MerR-type_HTH_dom"/>
</dbReference>
<name>A0A0M7A613_9HYPH</name>
<dbReference type="SMART" id="SM00422">
    <property type="entry name" value="HTH_MERR"/>
    <property type="match status" value="1"/>
</dbReference>
<keyword evidence="4 6" id="KW-0808">Transferase</keyword>
<evidence type="ECO:0000256" key="4">
    <source>
        <dbReference type="ARBA" id="ARBA00022679"/>
    </source>
</evidence>
<dbReference type="STRING" id="388408.LAX5112_02010"/>
<dbReference type="PANTHER" id="PTHR11739">
    <property type="entry name" value="CITRATE SYNTHASE"/>
    <property type="match status" value="1"/>
</dbReference>
<dbReference type="RefSeq" id="WP_208981279.1">
    <property type="nucleotide sequence ID" value="NZ_CXWD01000007.1"/>
</dbReference>
<accession>A0A0M7A613</accession>
<proteinExistence type="inferred from homology"/>
<protein>
    <recommendedName>
        <fullName evidence="3">citrate synthase (unknown stereospecificity)</fullName>
        <ecNumber evidence="3">2.3.3.16</ecNumber>
    </recommendedName>
</protein>
<dbReference type="CDD" id="cd06102">
    <property type="entry name" value="citrate_synt_like_2"/>
    <property type="match status" value="1"/>
</dbReference>
<dbReference type="GO" id="GO:0005829">
    <property type="term" value="C:cytosol"/>
    <property type="evidence" value="ECO:0007669"/>
    <property type="project" value="TreeGrafter"/>
</dbReference>
<keyword evidence="7" id="KW-1185">Reference proteome</keyword>
<dbReference type="UniPathway" id="UPA00223">
    <property type="reaction ID" value="UER00717"/>
</dbReference>
<dbReference type="SUPFAM" id="SSF48256">
    <property type="entry name" value="Citrate synthase"/>
    <property type="match status" value="1"/>
</dbReference>
<sequence>MINLDKYNQYMNTPIYLSAKEAAAELGVQPATLYAYVSRGLIESVAGPGKQRRYDAADVRRLKGRRTTEEVSGSRPLTGDPVLETELTMITKEGAIYRGRPAVDLAENATLESVATLLWDCDDDPFAEPAPFAPPELPDGLGPLDRVMMALAAWPLQDRAAHTQAVKLLRTKGAALLRYGVAALLETEPQTIPVHTQIAQAFDVSSRAKNLIRAALVLSADHELNTSTFAARCAASTRAPLHAALLSGLGAFTGPRHGAASGRANAWMAEIDADSDVEALIADRLGRGETLPGFGHKIYVDKDPRCHWLITNLMVSEPDHPFVRKLPAILKSGSDLFGLFPNIDFALAAIQKTYDLPKDSGKIIFCAGRMAGWIAHALEQYGGQEQIRPRATYVGIRDS</sequence>
<organism evidence="6 7">
    <name type="scientific">Roseibium alexandrii</name>
    <dbReference type="NCBI Taxonomy" id="388408"/>
    <lineage>
        <taxon>Bacteria</taxon>
        <taxon>Pseudomonadati</taxon>
        <taxon>Pseudomonadota</taxon>
        <taxon>Alphaproteobacteria</taxon>
        <taxon>Hyphomicrobiales</taxon>
        <taxon>Stappiaceae</taxon>
        <taxon>Roseibium</taxon>
    </lineage>
</organism>
<dbReference type="GO" id="GO:0006355">
    <property type="term" value="P:regulation of DNA-templated transcription"/>
    <property type="evidence" value="ECO:0007669"/>
    <property type="project" value="InterPro"/>
</dbReference>
<dbReference type="PANTHER" id="PTHR11739:SF4">
    <property type="entry name" value="CITRATE SYNTHASE, PEROXISOMAL"/>
    <property type="match status" value="1"/>
</dbReference>
<gene>
    <name evidence="6" type="primary">citZ</name>
    <name evidence="6" type="ORF">LAX5112_02010</name>
</gene>
<dbReference type="Gene3D" id="1.10.1660.10">
    <property type="match status" value="1"/>
</dbReference>
<comment type="similarity">
    <text evidence="2">Belongs to the citrate synthase family.</text>
</comment>
<dbReference type="GO" id="GO:0003677">
    <property type="term" value="F:DNA binding"/>
    <property type="evidence" value="ECO:0007669"/>
    <property type="project" value="InterPro"/>
</dbReference>
<dbReference type="PRINTS" id="PR00143">
    <property type="entry name" value="CITRTSNTHASE"/>
</dbReference>
<evidence type="ECO:0000256" key="2">
    <source>
        <dbReference type="ARBA" id="ARBA00010566"/>
    </source>
</evidence>
<comment type="pathway">
    <text evidence="1">Carbohydrate metabolism; tricarboxylic acid cycle; isocitrate from oxaloacetate: step 1/2.</text>
</comment>
<dbReference type="GO" id="GO:0006099">
    <property type="term" value="P:tricarboxylic acid cycle"/>
    <property type="evidence" value="ECO:0007669"/>
    <property type="project" value="UniProtKB-UniPathway"/>
</dbReference>
<dbReference type="AlphaFoldDB" id="A0A0M7A613"/>
<dbReference type="EMBL" id="CXWD01000007">
    <property type="protein sequence ID" value="CTQ69173.1"/>
    <property type="molecule type" value="Genomic_DNA"/>
</dbReference>
<dbReference type="EC" id="2.3.3.16" evidence="3"/>
<dbReference type="InterPro" id="IPR041657">
    <property type="entry name" value="HTH_17"/>
</dbReference>
<dbReference type="Pfam" id="PF00285">
    <property type="entry name" value="Citrate_synt"/>
    <property type="match status" value="1"/>
</dbReference>
<dbReference type="InterPro" id="IPR036969">
    <property type="entry name" value="Citrate_synthase_sf"/>
</dbReference>
<dbReference type="InterPro" id="IPR016142">
    <property type="entry name" value="Citrate_synth-like_lrg_a-sub"/>
</dbReference>
<dbReference type="InterPro" id="IPR016143">
    <property type="entry name" value="Citrate_synth-like_sm_a-sub"/>
</dbReference>
<dbReference type="Pfam" id="PF12728">
    <property type="entry name" value="HTH_17"/>
    <property type="match status" value="1"/>
</dbReference>
<keyword evidence="6" id="KW-0012">Acyltransferase</keyword>
<evidence type="ECO:0000256" key="3">
    <source>
        <dbReference type="ARBA" id="ARBA00012972"/>
    </source>
</evidence>
<evidence type="ECO:0000313" key="6">
    <source>
        <dbReference type="EMBL" id="CTQ69173.1"/>
    </source>
</evidence>
<dbReference type="Proteomes" id="UP000053235">
    <property type="component" value="Unassembled WGS sequence"/>
</dbReference>